<organism evidence="1 2">
    <name type="scientific">Nicotiana tabacum</name>
    <name type="common">Common tobacco</name>
    <dbReference type="NCBI Taxonomy" id="4097"/>
    <lineage>
        <taxon>Eukaryota</taxon>
        <taxon>Viridiplantae</taxon>
        <taxon>Streptophyta</taxon>
        <taxon>Embryophyta</taxon>
        <taxon>Tracheophyta</taxon>
        <taxon>Spermatophyta</taxon>
        <taxon>Magnoliopsida</taxon>
        <taxon>eudicotyledons</taxon>
        <taxon>Gunneridae</taxon>
        <taxon>Pentapetalae</taxon>
        <taxon>asterids</taxon>
        <taxon>lamiids</taxon>
        <taxon>Solanales</taxon>
        <taxon>Solanaceae</taxon>
        <taxon>Nicotianoideae</taxon>
        <taxon>Nicotianeae</taxon>
        <taxon>Nicotiana</taxon>
    </lineage>
</organism>
<reference evidence="2" key="2">
    <citation type="submission" date="2025-08" db="UniProtKB">
        <authorList>
            <consortium name="RefSeq"/>
        </authorList>
    </citation>
    <scope>IDENTIFICATION</scope>
    <source>
        <tissue evidence="2">Leaf</tissue>
    </source>
</reference>
<accession>A0AC58U262</accession>
<gene>
    <name evidence="2" type="primary">LOC142178126</name>
</gene>
<proteinExistence type="predicted"/>
<evidence type="ECO:0000313" key="2">
    <source>
        <dbReference type="RefSeq" id="XP_075103558.1"/>
    </source>
</evidence>
<name>A0AC58U262_TOBAC</name>
<protein>
    <submittedName>
        <fullName evidence="2">Uncharacterized protein LOC142178126</fullName>
    </submittedName>
</protein>
<sequence length="137" mass="16029">MTVNCVREATREVLRISKGYSGRHQGNWWWNDIVQGRVEAKKVAYMKLIGSTSEEERRANRERYKVARKKAKLAVTEAKNTAFGRLYEELGKKGRDKKLFWLAKARERKAQALDQVRCIKDEDGIVLMGESQIKQRW</sequence>
<dbReference type="Proteomes" id="UP000790787">
    <property type="component" value="Chromosome 24"/>
</dbReference>
<keyword evidence="1" id="KW-1185">Reference proteome</keyword>
<reference evidence="1" key="1">
    <citation type="journal article" date="2014" name="Nat. Commun.">
        <title>The tobacco genome sequence and its comparison with those of tomato and potato.</title>
        <authorList>
            <person name="Sierro N."/>
            <person name="Battey J.N."/>
            <person name="Ouadi S."/>
            <person name="Bakaher N."/>
            <person name="Bovet L."/>
            <person name="Willig A."/>
            <person name="Goepfert S."/>
            <person name="Peitsch M.C."/>
            <person name="Ivanov N.V."/>
        </authorList>
    </citation>
    <scope>NUCLEOTIDE SEQUENCE [LARGE SCALE GENOMIC DNA]</scope>
</reference>
<evidence type="ECO:0000313" key="1">
    <source>
        <dbReference type="Proteomes" id="UP000790787"/>
    </source>
</evidence>
<dbReference type="RefSeq" id="XP_075103558.1">
    <property type="nucleotide sequence ID" value="XM_075247457.1"/>
</dbReference>